<dbReference type="EMBL" id="JAIW01000044">
    <property type="protein sequence ID" value="KLE09526.1"/>
    <property type="molecule type" value="Genomic_DNA"/>
</dbReference>
<comment type="caution">
    <text evidence="5">The sequence shown here is derived from an EMBL/GenBank/DDBJ whole genome shotgun (WGS) entry which is preliminary data.</text>
</comment>
<dbReference type="PANTHER" id="PTHR42756:SF1">
    <property type="entry name" value="TRANSCRIPTIONAL REPRESSOR OF EMRAB OPERON"/>
    <property type="match status" value="1"/>
</dbReference>
<dbReference type="Proteomes" id="UP000035154">
    <property type="component" value="Unassembled WGS sequence"/>
</dbReference>
<dbReference type="RefSeq" id="WP_046995179.1">
    <property type="nucleotide sequence ID" value="NZ_JAIW01000044.1"/>
</dbReference>
<organism evidence="5 6">
    <name type="scientific">Aliarcobacter butzleri L355</name>
    <dbReference type="NCBI Taxonomy" id="1447263"/>
    <lineage>
        <taxon>Bacteria</taxon>
        <taxon>Pseudomonadati</taxon>
        <taxon>Campylobacterota</taxon>
        <taxon>Epsilonproteobacteria</taxon>
        <taxon>Campylobacterales</taxon>
        <taxon>Arcobacteraceae</taxon>
        <taxon>Aliarcobacter</taxon>
    </lineage>
</organism>
<dbReference type="SMART" id="SM00347">
    <property type="entry name" value="HTH_MARR"/>
    <property type="match status" value="1"/>
</dbReference>
<dbReference type="SUPFAM" id="SSF46785">
    <property type="entry name" value="Winged helix' DNA-binding domain"/>
    <property type="match status" value="1"/>
</dbReference>
<evidence type="ECO:0000313" key="5">
    <source>
        <dbReference type="EMBL" id="KLE09526.1"/>
    </source>
</evidence>
<name>A0A0G9KSR3_9BACT</name>
<dbReference type="InterPro" id="IPR036388">
    <property type="entry name" value="WH-like_DNA-bd_sf"/>
</dbReference>
<proteinExistence type="predicted"/>
<evidence type="ECO:0000259" key="4">
    <source>
        <dbReference type="SMART" id="SM00347"/>
    </source>
</evidence>
<gene>
    <name evidence="5" type="ORF">AF80_06270</name>
</gene>
<dbReference type="InterPro" id="IPR000835">
    <property type="entry name" value="HTH_MarR-typ"/>
</dbReference>
<keyword evidence="2" id="KW-0238">DNA-binding</keyword>
<dbReference type="PANTHER" id="PTHR42756">
    <property type="entry name" value="TRANSCRIPTIONAL REGULATOR, MARR"/>
    <property type="match status" value="1"/>
</dbReference>
<dbReference type="InterPro" id="IPR036390">
    <property type="entry name" value="WH_DNA-bd_sf"/>
</dbReference>
<sequence>METKKISICHCTNMRQISRKITNIYDEFLKPSNLNVTQYSLLSNLKRVQPIKMNDFSKVVKLDRTTLVRNLKPLINLSLIEIKSIDKSKAQLLELSQKGIELQNEGYKYWQKAQEYIEQTINHAELEIFYTIVKKMESLEIPKERN</sequence>
<evidence type="ECO:0000256" key="3">
    <source>
        <dbReference type="ARBA" id="ARBA00023163"/>
    </source>
</evidence>
<dbReference type="GO" id="GO:0003700">
    <property type="term" value="F:DNA-binding transcription factor activity"/>
    <property type="evidence" value="ECO:0007669"/>
    <property type="project" value="InterPro"/>
</dbReference>
<protein>
    <recommendedName>
        <fullName evidence="4">HTH marR-type domain-containing protein</fullName>
    </recommendedName>
</protein>
<accession>A0A0G9KSR3</accession>
<evidence type="ECO:0000256" key="1">
    <source>
        <dbReference type="ARBA" id="ARBA00023015"/>
    </source>
</evidence>
<keyword evidence="3" id="KW-0804">Transcription</keyword>
<reference evidence="5 6" key="1">
    <citation type="submission" date="2014-01" db="EMBL/GenBank/DDBJ databases">
        <title>Development of a Comparative Genomic Fingerprinting Assay for High Resolution Genotyping of Arcobacter butzleri.</title>
        <authorList>
            <person name="Webb A.L."/>
            <person name="Inglis G.D."/>
            <person name="Kruczkiewicz P."/>
            <person name="Selinger L.B."/>
            <person name="Taboada E.N."/>
        </authorList>
    </citation>
    <scope>NUCLEOTIDE SEQUENCE [LARGE SCALE GENOMIC DNA]</scope>
    <source>
        <strain evidence="5 6">L355</strain>
    </source>
</reference>
<evidence type="ECO:0000313" key="6">
    <source>
        <dbReference type="Proteomes" id="UP000035154"/>
    </source>
</evidence>
<dbReference type="PATRIC" id="fig|1447263.3.peg.1223"/>
<dbReference type="AlphaFoldDB" id="A0A0G9KSR3"/>
<dbReference type="GO" id="GO:0003677">
    <property type="term" value="F:DNA binding"/>
    <property type="evidence" value="ECO:0007669"/>
    <property type="project" value="UniProtKB-KW"/>
</dbReference>
<keyword evidence="1" id="KW-0805">Transcription regulation</keyword>
<evidence type="ECO:0000256" key="2">
    <source>
        <dbReference type="ARBA" id="ARBA00023125"/>
    </source>
</evidence>
<feature type="domain" description="HTH marR-type" evidence="4">
    <location>
        <begin position="27"/>
        <end position="126"/>
    </location>
</feature>
<dbReference type="Gene3D" id="1.10.10.10">
    <property type="entry name" value="Winged helix-like DNA-binding domain superfamily/Winged helix DNA-binding domain"/>
    <property type="match status" value="1"/>
</dbReference>